<evidence type="ECO:0000313" key="1">
    <source>
        <dbReference type="EMBL" id="TFK17191.1"/>
    </source>
</evidence>
<evidence type="ECO:0000313" key="2">
    <source>
        <dbReference type="Proteomes" id="UP000307440"/>
    </source>
</evidence>
<proteinExistence type="predicted"/>
<keyword evidence="2" id="KW-1185">Reference proteome</keyword>
<dbReference type="OrthoDB" id="3062359at2759"/>
<dbReference type="STRING" id="230819.A0A5C3KB55"/>
<sequence>MCLDQRRLENVIDPPPIVRTEAFPAQLGSIMDLASLPAYRRLYPPAQPETLSTVEFLSSHSLGVKTWPWVGLVAGFPECCLFDKRQKIIVVAADEWRIKSGSGSHTASVKGRPSPAVNKVIRLMGQDENQRIPSNSFFKWENRAYQFNAWLGPILQMAKEPDAWEIEVWDQDRLVKACLGSRDREALELADIVYGGIDWDVDISQVVLFLSPRAMILPSECRNQRLDIASYQAVFLYLAKLSEGITVWPNPSEMYIRSSKIRLNHHLRYASLSLGKDPPQSIVLADEEEEKQWLQRICVQGFQAVLKRDFSDCGKHVFLPGSSYGDSEKRMKEIRKEEARYWDRQTGAPLGGKSLLFPRPKWLVQPYVRELTQCVEIRVFIIRGNVLRVVSTTPLGGPGDGFSWEEPLLPPIANLDDDQVLNWGVRKSSASVADASREWELEAVNYLDKLILVEERKHPLRSGLRLFARMDMSIYKSAADGKYHYFVNEVHRGTSTDWFAHEESEARLELLWKELVKGLYYATFSHYLSSVPEAPPCT</sequence>
<dbReference type="Proteomes" id="UP000307440">
    <property type="component" value="Unassembled WGS sequence"/>
</dbReference>
<gene>
    <name evidence="1" type="ORF">FA15DRAFT_711058</name>
</gene>
<reference evidence="1 2" key="1">
    <citation type="journal article" date="2019" name="Nat. Ecol. Evol.">
        <title>Megaphylogeny resolves global patterns of mushroom evolution.</title>
        <authorList>
            <person name="Varga T."/>
            <person name="Krizsan K."/>
            <person name="Foldi C."/>
            <person name="Dima B."/>
            <person name="Sanchez-Garcia M."/>
            <person name="Sanchez-Ramirez S."/>
            <person name="Szollosi G.J."/>
            <person name="Szarkandi J.G."/>
            <person name="Papp V."/>
            <person name="Albert L."/>
            <person name="Andreopoulos W."/>
            <person name="Angelini C."/>
            <person name="Antonin V."/>
            <person name="Barry K.W."/>
            <person name="Bougher N.L."/>
            <person name="Buchanan P."/>
            <person name="Buyck B."/>
            <person name="Bense V."/>
            <person name="Catcheside P."/>
            <person name="Chovatia M."/>
            <person name="Cooper J."/>
            <person name="Damon W."/>
            <person name="Desjardin D."/>
            <person name="Finy P."/>
            <person name="Geml J."/>
            <person name="Haridas S."/>
            <person name="Hughes K."/>
            <person name="Justo A."/>
            <person name="Karasinski D."/>
            <person name="Kautmanova I."/>
            <person name="Kiss B."/>
            <person name="Kocsube S."/>
            <person name="Kotiranta H."/>
            <person name="LaButti K.M."/>
            <person name="Lechner B.E."/>
            <person name="Liimatainen K."/>
            <person name="Lipzen A."/>
            <person name="Lukacs Z."/>
            <person name="Mihaltcheva S."/>
            <person name="Morgado L.N."/>
            <person name="Niskanen T."/>
            <person name="Noordeloos M.E."/>
            <person name="Ohm R.A."/>
            <person name="Ortiz-Santana B."/>
            <person name="Ovrebo C."/>
            <person name="Racz N."/>
            <person name="Riley R."/>
            <person name="Savchenko A."/>
            <person name="Shiryaev A."/>
            <person name="Soop K."/>
            <person name="Spirin V."/>
            <person name="Szebenyi C."/>
            <person name="Tomsovsky M."/>
            <person name="Tulloss R.E."/>
            <person name="Uehling J."/>
            <person name="Grigoriev I.V."/>
            <person name="Vagvolgyi C."/>
            <person name="Papp T."/>
            <person name="Martin F.M."/>
            <person name="Miettinen O."/>
            <person name="Hibbett D.S."/>
            <person name="Nagy L.G."/>
        </authorList>
    </citation>
    <scope>NUCLEOTIDE SEQUENCE [LARGE SCALE GENOMIC DNA]</scope>
    <source>
        <strain evidence="1 2">CBS 121175</strain>
    </source>
</reference>
<accession>A0A5C3KB55</accession>
<dbReference type="EMBL" id="ML210553">
    <property type="protein sequence ID" value="TFK17191.1"/>
    <property type="molecule type" value="Genomic_DNA"/>
</dbReference>
<organism evidence="1 2">
    <name type="scientific">Coprinopsis marcescibilis</name>
    <name type="common">Agaric fungus</name>
    <name type="synonym">Psathyrella marcescibilis</name>
    <dbReference type="NCBI Taxonomy" id="230819"/>
    <lineage>
        <taxon>Eukaryota</taxon>
        <taxon>Fungi</taxon>
        <taxon>Dikarya</taxon>
        <taxon>Basidiomycota</taxon>
        <taxon>Agaricomycotina</taxon>
        <taxon>Agaricomycetes</taxon>
        <taxon>Agaricomycetidae</taxon>
        <taxon>Agaricales</taxon>
        <taxon>Agaricineae</taxon>
        <taxon>Psathyrellaceae</taxon>
        <taxon>Coprinopsis</taxon>
    </lineage>
</organism>
<protein>
    <submittedName>
        <fullName evidence="1">Uncharacterized protein</fullName>
    </submittedName>
</protein>
<dbReference type="AlphaFoldDB" id="A0A5C3KB55"/>
<name>A0A5C3KB55_COPMA</name>